<dbReference type="Pfam" id="PF10963">
    <property type="entry name" value="Phage_TAC_10"/>
    <property type="match status" value="1"/>
</dbReference>
<evidence type="ECO:0000313" key="2">
    <source>
        <dbReference type="Proteomes" id="UP000348942"/>
    </source>
</evidence>
<accession>A0A5Q0TD90</accession>
<proteinExistence type="predicted"/>
<protein>
    <recommendedName>
        <fullName evidence="3">Phage protein</fullName>
    </recommendedName>
</protein>
<sequence>MSKSTGNIITLSIKVLGELHEIRFAPTLESYNKYVNDISMTDKVVPSVKYLKRVVVDEDKAVLEPLLNLPSVAISLVGELNEEYTGDIEVEVKK</sequence>
<organism evidence="1 2">
    <name type="scientific">Vibrio algicola</name>
    <dbReference type="NCBI Taxonomy" id="2662262"/>
    <lineage>
        <taxon>Bacteria</taxon>
        <taxon>Pseudomonadati</taxon>
        <taxon>Pseudomonadota</taxon>
        <taxon>Gammaproteobacteria</taxon>
        <taxon>Vibrionales</taxon>
        <taxon>Vibrionaceae</taxon>
        <taxon>Vibrio</taxon>
    </lineage>
</organism>
<keyword evidence="2" id="KW-1185">Reference proteome</keyword>
<reference evidence="1 2" key="1">
    <citation type="submission" date="2019-10" db="EMBL/GenBank/DDBJ databases">
        <title>Vibrio sp. nov., isolated from Coralline algae surface.</title>
        <authorList>
            <person name="Geng Y."/>
            <person name="Zhang X."/>
        </authorList>
    </citation>
    <scope>NUCLEOTIDE SEQUENCE [LARGE SCALE GENOMIC DNA]</scope>
    <source>
        <strain evidence="1 2">SM1977</strain>
    </source>
</reference>
<dbReference type="AlphaFoldDB" id="A0A5Q0TD90"/>
<evidence type="ECO:0000313" key="1">
    <source>
        <dbReference type="EMBL" id="QGA64764.1"/>
    </source>
</evidence>
<evidence type="ECO:0008006" key="3">
    <source>
        <dbReference type="Google" id="ProtNLM"/>
    </source>
</evidence>
<gene>
    <name evidence="1" type="ORF">GFB47_04715</name>
</gene>
<dbReference type="RefSeq" id="WP_153446915.1">
    <property type="nucleotide sequence ID" value="NZ_CP045699.1"/>
</dbReference>
<dbReference type="InterPro" id="IPR024406">
    <property type="entry name" value="TAC-10"/>
</dbReference>
<name>A0A5Q0TD90_9VIBR</name>
<dbReference type="Proteomes" id="UP000348942">
    <property type="component" value="Chromosome 1"/>
</dbReference>
<dbReference type="EMBL" id="CP045699">
    <property type="protein sequence ID" value="QGA64764.1"/>
    <property type="molecule type" value="Genomic_DNA"/>
</dbReference>